<organism evidence="1">
    <name type="scientific">Ditylum brightwellii</name>
    <dbReference type="NCBI Taxonomy" id="49249"/>
    <lineage>
        <taxon>Eukaryota</taxon>
        <taxon>Sar</taxon>
        <taxon>Stramenopiles</taxon>
        <taxon>Ochrophyta</taxon>
        <taxon>Bacillariophyta</taxon>
        <taxon>Mediophyceae</taxon>
        <taxon>Lithodesmiophycidae</taxon>
        <taxon>Lithodesmiales</taxon>
        <taxon>Lithodesmiaceae</taxon>
        <taxon>Ditylum</taxon>
    </lineage>
</organism>
<gene>
    <name evidence="1" type="ORF">DBRI1063_LOCUS16948</name>
</gene>
<dbReference type="EMBL" id="HBGN01026353">
    <property type="protein sequence ID" value="CAD9341755.1"/>
    <property type="molecule type" value="Transcribed_RNA"/>
</dbReference>
<evidence type="ECO:0000313" key="1">
    <source>
        <dbReference type="EMBL" id="CAD9341755.1"/>
    </source>
</evidence>
<protein>
    <submittedName>
        <fullName evidence="1">Uncharacterized protein</fullName>
    </submittedName>
</protein>
<proteinExistence type="predicted"/>
<reference evidence="1" key="1">
    <citation type="submission" date="2021-01" db="EMBL/GenBank/DDBJ databases">
        <authorList>
            <person name="Corre E."/>
            <person name="Pelletier E."/>
            <person name="Niang G."/>
            <person name="Scheremetjew M."/>
            <person name="Finn R."/>
            <person name="Kale V."/>
            <person name="Holt S."/>
            <person name="Cochrane G."/>
            <person name="Meng A."/>
            <person name="Brown T."/>
            <person name="Cohen L."/>
        </authorList>
    </citation>
    <scope>NUCLEOTIDE SEQUENCE</scope>
    <source>
        <strain evidence="1">Pop2</strain>
    </source>
</reference>
<dbReference type="AlphaFoldDB" id="A0A7S2EL49"/>
<accession>A0A7S2EL49</accession>
<name>A0A7S2EL49_9STRA</name>
<sequence>MDHHVVAMQRKISGIISGGCVALQMLLARSLSFRGLIIALYEPPFRRDFFNIHLLQIDRFSKQQFFSLFQFILLNSYAFPQCSCMATEKHMMGHTSLLNEHNKIKNRRHLYFTNAHIQCQDYLMLLAYS</sequence>